<organism evidence="2 3">
    <name type="scientific">Ceratitis capitata</name>
    <name type="common">Mediterranean fruit fly</name>
    <name type="synonym">Tephritis capitata</name>
    <dbReference type="NCBI Taxonomy" id="7213"/>
    <lineage>
        <taxon>Eukaryota</taxon>
        <taxon>Metazoa</taxon>
        <taxon>Ecdysozoa</taxon>
        <taxon>Arthropoda</taxon>
        <taxon>Hexapoda</taxon>
        <taxon>Insecta</taxon>
        <taxon>Pterygota</taxon>
        <taxon>Neoptera</taxon>
        <taxon>Endopterygota</taxon>
        <taxon>Diptera</taxon>
        <taxon>Brachycera</taxon>
        <taxon>Muscomorpha</taxon>
        <taxon>Tephritoidea</taxon>
        <taxon>Tephritidae</taxon>
        <taxon>Ceratitis</taxon>
        <taxon>Ceratitis</taxon>
    </lineage>
</organism>
<sequence length="135" mass="15455">MCSLSRSNKSFPFLRTDSVSDNESDRGAGTSRDRASPSPIPGDYDFKRYSNDHYGDHMANVGKEMKKPNQMHFEKSLRIFESRKLSTTPSPYILCYWALFITLCPLKSPFYDHYRFCENVTTCVLACTRQASLSS</sequence>
<dbReference type="EMBL" id="CAJHJT010000001">
    <property type="protein sequence ID" value="CAD6995600.1"/>
    <property type="molecule type" value="Genomic_DNA"/>
</dbReference>
<reference evidence="2" key="1">
    <citation type="submission" date="2020-11" db="EMBL/GenBank/DDBJ databases">
        <authorList>
            <person name="Whitehead M."/>
        </authorList>
    </citation>
    <scope>NUCLEOTIDE SEQUENCE</scope>
    <source>
        <strain evidence="2">EGII</strain>
    </source>
</reference>
<name>A0A811UAN2_CERCA</name>
<evidence type="ECO:0000313" key="2">
    <source>
        <dbReference type="EMBL" id="CAD6995600.1"/>
    </source>
</evidence>
<gene>
    <name evidence="2" type="ORF">CCAP1982_LOCUS4307</name>
</gene>
<accession>A0A811UAN2</accession>
<keyword evidence="3" id="KW-1185">Reference proteome</keyword>
<evidence type="ECO:0000256" key="1">
    <source>
        <dbReference type="SAM" id="MobiDB-lite"/>
    </source>
</evidence>
<evidence type="ECO:0000313" key="3">
    <source>
        <dbReference type="Proteomes" id="UP000606786"/>
    </source>
</evidence>
<feature type="compositionally biased region" description="Basic and acidic residues" evidence="1">
    <location>
        <begin position="23"/>
        <end position="35"/>
    </location>
</feature>
<dbReference type="AlphaFoldDB" id="A0A811UAN2"/>
<dbReference type="Proteomes" id="UP000606786">
    <property type="component" value="Unassembled WGS sequence"/>
</dbReference>
<dbReference type="OrthoDB" id="4066896at2759"/>
<proteinExistence type="predicted"/>
<feature type="region of interest" description="Disordered" evidence="1">
    <location>
        <begin position="1"/>
        <end position="49"/>
    </location>
</feature>
<feature type="compositionally biased region" description="Polar residues" evidence="1">
    <location>
        <begin position="1"/>
        <end position="10"/>
    </location>
</feature>
<comment type="caution">
    <text evidence="2">The sequence shown here is derived from an EMBL/GenBank/DDBJ whole genome shotgun (WGS) entry which is preliminary data.</text>
</comment>
<protein>
    <submittedName>
        <fullName evidence="2">(Mediterranean fruit fly) hypothetical protein</fullName>
    </submittedName>
</protein>